<sequence>MNGSSTALIVIGLFLVGGIISFVRQQMPKSMITLLSIGAVMCLAAGVLRLEVWS</sequence>
<evidence type="ECO:0008006" key="4">
    <source>
        <dbReference type="Google" id="ProtNLM"/>
    </source>
</evidence>
<feature type="transmembrane region" description="Helical" evidence="1">
    <location>
        <begin position="30"/>
        <end position="48"/>
    </location>
</feature>
<name>A0ABX0YPM9_STRTL</name>
<keyword evidence="1" id="KW-1133">Transmembrane helix</keyword>
<protein>
    <recommendedName>
        <fullName evidence="4">Amidotransferase</fullName>
    </recommendedName>
</protein>
<organism evidence="2 3">
    <name type="scientific">Streptomyces thermoviolaceus subsp. thermoviolaceus</name>
    <dbReference type="NCBI Taxonomy" id="66860"/>
    <lineage>
        <taxon>Bacteria</taxon>
        <taxon>Bacillati</taxon>
        <taxon>Actinomycetota</taxon>
        <taxon>Actinomycetes</taxon>
        <taxon>Kitasatosporales</taxon>
        <taxon>Streptomycetaceae</taxon>
        <taxon>Streptomyces</taxon>
    </lineage>
</organism>
<keyword evidence="3" id="KW-1185">Reference proteome</keyword>
<keyword evidence="1" id="KW-0472">Membrane</keyword>
<gene>
    <name evidence="2" type="ORF">HCJ95_09415</name>
</gene>
<proteinExistence type="predicted"/>
<reference evidence="2 3" key="1">
    <citation type="submission" date="2020-03" db="EMBL/GenBank/DDBJ databases">
        <title>WGS of actinomycetes isolated from Thailand.</title>
        <authorList>
            <person name="Thawai C."/>
        </authorList>
    </citation>
    <scope>NUCLEOTIDE SEQUENCE [LARGE SCALE GENOMIC DNA]</scope>
    <source>
        <strain evidence="2 3">NBRC 13905</strain>
    </source>
</reference>
<evidence type="ECO:0000313" key="3">
    <source>
        <dbReference type="Proteomes" id="UP000635996"/>
    </source>
</evidence>
<accession>A0ABX0YPM9</accession>
<evidence type="ECO:0000256" key="1">
    <source>
        <dbReference type="SAM" id="Phobius"/>
    </source>
</evidence>
<dbReference type="Proteomes" id="UP000635996">
    <property type="component" value="Unassembled WGS sequence"/>
</dbReference>
<feature type="transmembrane region" description="Helical" evidence="1">
    <location>
        <begin position="6"/>
        <end position="23"/>
    </location>
</feature>
<keyword evidence="1" id="KW-0812">Transmembrane</keyword>
<dbReference type="EMBL" id="JAATEL010000007">
    <property type="protein sequence ID" value="NJP14507.1"/>
    <property type="molecule type" value="Genomic_DNA"/>
</dbReference>
<dbReference type="RefSeq" id="WP_168131357.1">
    <property type="nucleotide sequence ID" value="NZ_BMVZ01000002.1"/>
</dbReference>
<comment type="caution">
    <text evidence="2">The sequence shown here is derived from an EMBL/GenBank/DDBJ whole genome shotgun (WGS) entry which is preliminary data.</text>
</comment>
<evidence type="ECO:0000313" key="2">
    <source>
        <dbReference type="EMBL" id="NJP14507.1"/>
    </source>
</evidence>